<proteinExistence type="predicted"/>
<gene>
    <name evidence="2" type="ORF">CEN50_21845</name>
</gene>
<feature type="transmembrane region" description="Helical" evidence="1">
    <location>
        <begin position="58"/>
        <end position="80"/>
    </location>
</feature>
<keyword evidence="1" id="KW-0812">Transmembrane</keyword>
<organism evidence="2 3">
    <name type="scientific">Fischerella thermalis CCMEE 5268</name>
    <dbReference type="NCBI Taxonomy" id="2019662"/>
    <lineage>
        <taxon>Bacteria</taxon>
        <taxon>Bacillati</taxon>
        <taxon>Cyanobacteriota</taxon>
        <taxon>Cyanophyceae</taxon>
        <taxon>Nostocales</taxon>
        <taxon>Hapalosiphonaceae</taxon>
        <taxon>Fischerella</taxon>
    </lineage>
</organism>
<keyword evidence="1" id="KW-0472">Membrane</keyword>
<name>A0A2N6KAX7_9CYAN</name>
<sequence length="197" mass="21865">MVNKRKLLLWWVLANTLGGAIVGALEEGGFQFFATLVLTGPILGVAQWLVLRRYIRHTNWWVIASILGWYLGIPVTLVTREILNPILIEMLLAVSKLWEVFWLNTVNQFVTFTVLGVAQWLVLRQYLQQAWWWILASSVGGFVNGAVSAAVCAAACQTIAMKVNAQMAGAIAYGSGWTGSGLVTAIMLVWLLPNRYK</sequence>
<comment type="caution">
    <text evidence="2">The sequence shown here is derived from an EMBL/GenBank/DDBJ whole genome shotgun (WGS) entry which is preliminary data.</text>
</comment>
<feature type="transmembrane region" description="Helical" evidence="1">
    <location>
        <begin position="100"/>
        <end position="123"/>
    </location>
</feature>
<feature type="transmembrane region" description="Helical" evidence="1">
    <location>
        <begin position="29"/>
        <end position="51"/>
    </location>
</feature>
<keyword evidence="1" id="KW-1133">Transmembrane helix</keyword>
<feature type="transmembrane region" description="Helical" evidence="1">
    <location>
        <begin position="172"/>
        <end position="192"/>
    </location>
</feature>
<reference evidence="2 3" key="1">
    <citation type="submission" date="2017-07" db="EMBL/GenBank/DDBJ databases">
        <title>Genomes of Fischerella (Mastigocladus) sp. strains.</title>
        <authorList>
            <person name="Miller S.R."/>
        </authorList>
    </citation>
    <scope>NUCLEOTIDE SEQUENCE [LARGE SCALE GENOMIC DNA]</scope>
    <source>
        <strain evidence="2 3">CCMEE 5268</strain>
    </source>
</reference>
<protein>
    <submittedName>
        <fullName evidence="2">Uncharacterized protein</fullName>
    </submittedName>
</protein>
<feature type="transmembrane region" description="Helical" evidence="1">
    <location>
        <begin position="130"/>
        <end position="160"/>
    </location>
</feature>
<accession>A0A2N6KAX7</accession>
<evidence type="ECO:0000313" key="3">
    <source>
        <dbReference type="Proteomes" id="UP000235025"/>
    </source>
</evidence>
<evidence type="ECO:0000256" key="1">
    <source>
        <dbReference type="SAM" id="Phobius"/>
    </source>
</evidence>
<dbReference type="Proteomes" id="UP000235025">
    <property type="component" value="Unassembled WGS sequence"/>
</dbReference>
<dbReference type="AlphaFoldDB" id="A0A2N6KAX7"/>
<dbReference type="EMBL" id="NMQA01000290">
    <property type="protein sequence ID" value="PLZ95600.1"/>
    <property type="molecule type" value="Genomic_DNA"/>
</dbReference>
<dbReference type="RefSeq" id="WP_102174756.1">
    <property type="nucleotide sequence ID" value="NZ_NMQA01000290.1"/>
</dbReference>
<evidence type="ECO:0000313" key="2">
    <source>
        <dbReference type="EMBL" id="PLZ95600.1"/>
    </source>
</evidence>